<dbReference type="Pfam" id="PF04607">
    <property type="entry name" value="RelA_SpoT"/>
    <property type="match status" value="1"/>
</dbReference>
<protein>
    <recommendedName>
        <fullName evidence="2">Penta-phosphate guanosine-3'-pyrophosphohydrolase</fullName>
    </recommendedName>
</protein>
<sequence>MTQVDYYKPLADALSKYLSKSKHLKLIRSAFDYALQKHGDQRRKSGEPYIIHPRDVAITLAEYEVDPNTIVAGLLHDILEDTDTTYEEIKNEFGEEIADIVEGLTKLKQLQYQNSKVLQQAKNHQKMILAMAKDIRVILVKLADRLNNMRTLAFLNDEKQTRISRETLDIFVPIAHRLGMYRLKAELEDLAFKYLYPYDYQEIAKKLREKKGSREADVFRMEESLTNLLKAEGFKFEIKGRIKNIHSVYIKMKNKKIDFDEIHDLLALRIVVETVSDCYRAIGIVHSKFMPVPGRFKDYIAMPKPNMYQSLHTTVVSNGKIYEIQIRTQEMDDIAEKGVAAHWAYKETTGRKSNRKDIETIMSSKLRWYSELIKYTEESDSEEEILDIFTGDILNANVYVFTPKGDIIDLAAGATPLDFAFRIHTKVGEKTVGAIVNGKIRPLDYQLKTGDLVEIKTSKNAVGPNENWLNLAKTSNARSKIKNFLNRQKRDFLVEKGKNDFEKEVKSRHIELSIDDKIVLKNFTSRHIETEEDLYYEIGKGVLSAINVVNVLVGKPEVTEEELLEKYNKLDDQKKKRYVHSDINVIVEGLDKPSIKLANCCKPIYGDKIVGYVSKSYGIMVHRDNCHNLDTYDENRFLDVYWGDDLSKKYLTSLRIYVENRDNILAEIINASTSSKGKIVQVSAQTNDLKQGIITTKIEIGSVSELENLIINMQKVKGVYSIERVGA</sequence>
<dbReference type="Pfam" id="PF13328">
    <property type="entry name" value="HD_4"/>
    <property type="match status" value="1"/>
</dbReference>
<dbReference type="GO" id="GO:0016787">
    <property type="term" value="F:hydrolase activity"/>
    <property type="evidence" value="ECO:0007669"/>
    <property type="project" value="UniProtKB-KW"/>
</dbReference>
<feature type="domain" description="TGS" evidence="7">
    <location>
        <begin position="395"/>
        <end position="457"/>
    </location>
</feature>
<evidence type="ECO:0000256" key="2">
    <source>
        <dbReference type="ARBA" id="ARBA00041770"/>
    </source>
</evidence>
<dbReference type="GO" id="GO:0005886">
    <property type="term" value="C:plasma membrane"/>
    <property type="evidence" value="ECO:0007669"/>
    <property type="project" value="TreeGrafter"/>
</dbReference>
<dbReference type="EMBL" id="CP051151">
    <property type="protein sequence ID" value="QLY39587.1"/>
    <property type="molecule type" value="Genomic_DNA"/>
</dbReference>
<dbReference type="SUPFAM" id="SSF109604">
    <property type="entry name" value="HD-domain/PDEase-like"/>
    <property type="match status" value="1"/>
</dbReference>
<dbReference type="InterPro" id="IPR012676">
    <property type="entry name" value="TGS-like"/>
</dbReference>
<dbReference type="InterPro" id="IPR004811">
    <property type="entry name" value="RelA/Spo_fam"/>
</dbReference>
<dbReference type="Gene3D" id="3.30.460.10">
    <property type="entry name" value="Beta Polymerase, domain 2"/>
    <property type="match status" value="1"/>
</dbReference>
<dbReference type="FunFam" id="3.30.460.10:FF:000001">
    <property type="entry name" value="GTP pyrophosphokinase RelA"/>
    <property type="match status" value="1"/>
</dbReference>
<keyword evidence="8" id="KW-0378">Hydrolase</keyword>
<dbReference type="InterPro" id="IPR007685">
    <property type="entry name" value="RelA_SpoT"/>
</dbReference>
<dbReference type="PANTHER" id="PTHR21262:SF31">
    <property type="entry name" value="GTP PYROPHOSPHOKINASE"/>
    <property type="match status" value="1"/>
</dbReference>
<reference evidence="8 9" key="1">
    <citation type="submission" date="2020-04" db="EMBL/GenBank/DDBJ databases">
        <authorList>
            <person name="Zheng R.K."/>
            <person name="Sun C.M."/>
        </authorList>
    </citation>
    <scope>NUCLEOTIDE SEQUENCE [LARGE SCALE GENOMIC DNA]</scope>
    <source>
        <strain evidence="9">zrk29</strain>
    </source>
</reference>
<dbReference type="Gene3D" id="1.10.3210.10">
    <property type="entry name" value="Hypothetical protein af1432"/>
    <property type="match status" value="1"/>
</dbReference>
<comment type="pathway">
    <text evidence="1">Purine metabolism.</text>
</comment>
<dbReference type="InterPro" id="IPR012675">
    <property type="entry name" value="Beta-grasp_dom_sf"/>
</dbReference>
<evidence type="ECO:0000313" key="8">
    <source>
        <dbReference type="EMBL" id="QLY39587.1"/>
    </source>
</evidence>
<feature type="domain" description="ACT" evidence="5">
    <location>
        <begin position="653"/>
        <end position="727"/>
    </location>
</feature>
<dbReference type="InterPro" id="IPR004095">
    <property type="entry name" value="TGS"/>
</dbReference>
<dbReference type="InterPro" id="IPR003607">
    <property type="entry name" value="HD/PDEase_dom"/>
</dbReference>
<dbReference type="NCBIfam" id="TIGR00691">
    <property type="entry name" value="spoT_relA"/>
    <property type="match status" value="1"/>
</dbReference>
<dbReference type="Pfam" id="PF02824">
    <property type="entry name" value="TGS"/>
    <property type="match status" value="1"/>
</dbReference>
<dbReference type="SMART" id="SM00471">
    <property type="entry name" value="HDc"/>
    <property type="match status" value="1"/>
</dbReference>
<organism evidence="8 9">
    <name type="scientific">Hujiaoplasma nucleasis</name>
    <dbReference type="NCBI Taxonomy" id="2725268"/>
    <lineage>
        <taxon>Bacteria</taxon>
        <taxon>Bacillati</taxon>
        <taxon>Mycoplasmatota</taxon>
        <taxon>Mollicutes</taxon>
        <taxon>Candidatus Izemoplasmatales</taxon>
        <taxon>Hujiaoplasmataceae</taxon>
        <taxon>Hujiaoplasma</taxon>
    </lineage>
</organism>
<dbReference type="FunFam" id="3.10.20.30:FF:000002">
    <property type="entry name" value="GTP pyrophosphokinase (RelA/SpoT)"/>
    <property type="match status" value="1"/>
</dbReference>
<dbReference type="SUPFAM" id="SSF81301">
    <property type="entry name" value="Nucleotidyltransferase"/>
    <property type="match status" value="1"/>
</dbReference>
<dbReference type="PANTHER" id="PTHR21262">
    <property type="entry name" value="GUANOSINE-3',5'-BIS DIPHOSPHATE 3'-PYROPHOSPHOHYDROLASE"/>
    <property type="match status" value="1"/>
</dbReference>
<dbReference type="RefSeq" id="WP_312032063.1">
    <property type="nucleotide sequence ID" value="NZ_CP051151.1"/>
</dbReference>
<dbReference type="InterPro" id="IPR006674">
    <property type="entry name" value="HD_domain"/>
</dbReference>
<dbReference type="PROSITE" id="PS51880">
    <property type="entry name" value="TGS"/>
    <property type="match status" value="1"/>
</dbReference>
<evidence type="ECO:0000259" key="5">
    <source>
        <dbReference type="PROSITE" id="PS51671"/>
    </source>
</evidence>
<feature type="domain" description="HD" evidence="6">
    <location>
        <begin position="49"/>
        <end position="149"/>
    </location>
</feature>
<dbReference type="SMART" id="SM00954">
    <property type="entry name" value="RelA_SpoT"/>
    <property type="match status" value="1"/>
</dbReference>
<accession>A0A7L6N2X5</accession>
<dbReference type="InterPro" id="IPR033655">
    <property type="entry name" value="TGS_RelA/SpoT"/>
</dbReference>
<evidence type="ECO:0000259" key="7">
    <source>
        <dbReference type="PROSITE" id="PS51880"/>
    </source>
</evidence>
<comment type="function">
    <text evidence="3">In eubacteria ppGpp (guanosine 3'-diphosphate 5'-diphosphate) is a mediator of the stringent response that coordinates a variety of cellular activities in response to changes in nutritional abundance. This enzyme catalyzes the degradation of ppGpp into GDP. It may also be capable of catalyzing the synthesis of ppGpp.</text>
</comment>
<dbReference type="SUPFAM" id="SSF81271">
    <property type="entry name" value="TGS-like"/>
    <property type="match status" value="1"/>
</dbReference>
<dbReference type="CDD" id="cd01668">
    <property type="entry name" value="TGS_RSH"/>
    <property type="match status" value="1"/>
</dbReference>
<dbReference type="KEGG" id="tbk:HF295_01405"/>
<name>A0A7L6N2X5_9MOLU</name>
<dbReference type="Gene3D" id="3.30.70.260">
    <property type="match status" value="1"/>
</dbReference>
<evidence type="ECO:0000256" key="1">
    <source>
        <dbReference type="ARBA" id="ARBA00025704"/>
    </source>
</evidence>
<evidence type="ECO:0000256" key="4">
    <source>
        <dbReference type="RuleBase" id="RU003847"/>
    </source>
</evidence>
<keyword evidence="9" id="KW-1185">Reference proteome</keyword>
<dbReference type="PROSITE" id="PS51831">
    <property type="entry name" value="HD"/>
    <property type="match status" value="1"/>
</dbReference>
<evidence type="ECO:0000256" key="3">
    <source>
        <dbReference type="ARBA" id="ARBA00056789"/>
    </source>
</evidence>
<evidence type="ECO:0000313" key="9">
    <source>
        <dbReference type="Proteomes" id="UP000512167"/>
    </source>
</evidence>
<dbReference type="CDD" id="cd04876">
    <property type="entry name" value="ACT_RelA-SpoT"/>
    <property type="match status" value="1"/>
</dbReference>
<dbReference type="Pfam" id="PF13291">
    <property type="entry name" value="ACT_4"/>
    <property type="match status" value="1"/>
</dbReference>
<dbReference type="GO" id="GO:0015969">
    <property type="term" value="P:guanosine tetraphosphate metabolic process"/>
    <property type="evidence" value="ECO:0007669"/>
    <property type="project" value="InterPro"/>
</dbReference>
<dbReference type="InterPro" id="IPR002912">
    <property type="entry name" value="ACT_dom"/>
</dbReference>
<dbReference type="CDD" id="cd00077">
    <property type="entry name" value="HDc"/>
    <property type="match status" value="1"/>
</dbReference>
<dbReference type="Gene3D" id="3.10.20.30">
    <property type="match status" value="1"/>
</dbReference>
<evidence type="ECO:0000259" key="6">
    <source>
        <dbReference type="PROSITE" id="PS51831"/>
    </source>
</evidence>
<dbReference type="AlphaFoldDB" id="A0A7L6N2X5"/>
<proteinExistence type="inferred from homology"/>
<comment type="similarity">
    <text evidence="4">Belongs to the relA/spoT family.</text>
</comment>
<dbReference type="PROSITE" id="PS51671">
    <property type="entry name" value="ACT"/>
    <property type="match status" value="1"/>
</dbReference>
<dbReference type="CDD" id="cd05399">
    <property type="entry name" value="NT_Rel-Spo_like"/>
    <property type="match status" value="1"/>
</dbReference>
<dbReference type="FunFam" id="1.10.3210.10:FF:000001">
    <property type="entry name" value="GTP pyrophosphokinase RelA"/>
    <property type="match status" value="1"/>
</dbReference>
<dbReference type="Proteomes" id="UP000512167">
    <property type="component" value="Chromosome"/>
</dbReference>
<dbReference type="InterPro" id="IPR043519">
    <property type="entry name" value="NT_sf"/>
</dbReference>
<gene>
    <name evidence="8" type="ORF">HF295_01405</name>
</gene>